<accession>A0ABV3ZGS8</accession>
<keyword evidence="2" id="KW-0378">Hydrolase</keyword>
<dbReference type="Proteomes" id="UP001560573">
    <property type="component" value="Unassembled WGS sequence"/>
</dbReference>
<proteinExistence type="predicted"/>
<dbReference type="SMART" id="SM00228">
    <property type="entry name" value="PDZ"/>
    <property type="match status" value="1"/>
</dbReference>
<dbReference type="GO" id="GO:0006508">
    <property type="term" value="P:proteolysis"/>
    <property type="evidence" value="ECO:0007669"/>
    <property type="project" value="UniProtKB-KW"/>
</dbReference>
<keyword evidence="3" id="KW-1185">Reference proteome</keyword>
<dbReference type="GO" id="GO:0008233">
    <property type="term" value="F:peptidase activity"/>
    <property type="evidence" value="ECO:0007669"/>
    <property type="project" value="UniProtKB-KW"/>
</dbReference>
<dbReference type="Pfam" id="PF17820">
    <property type="entry name" value="PDZ_6"/>
    <property type="match status" value="1"/>
</dbReference>
<dbReference type="Pfam" id="PF13650">
    <property type="entry name" value="Asp_protease_2"/>
    <property type="match status" value="2"/>
</dbReference>
<evidence type="ECO:0000259" key="1">
    <source>
        <dbReference type="PROSITE" id="PS50106"/>
    </source>
</evidence>
<feature type="domain" description="PDZ" evidence="1">
    <location>
        <begin position="276"/>
        <end position="360"/>
    </location>
</feature>
<dbReference type="InterPro" id="IPR001478">
    <property type="entry name" value="PDZ"/>
</dbReference>
<sequence>MPPLPAIKLSTIPFYQITGGIIIVTAVLDDYKDSLNFVLDTGSGGISLDSTTCAYLGVKKQLSEKTVRGIAGMKTVEFAYNHTLQISNLKVDSLDFHINNYDLLSSTYGVKIDGIIGYSFLRRYIVEIDYDKFQLNVFLQGAYKYPKGGYMLRPSFGTIPIQNVYVKDNNSVDTRYYFDTGAGLCMLFCNDLVKDNELFKRKRKFYATQAEGLGGKKTMDLTVIRKVKIGPYSFKNVPVYVFDDEFNITSYPMLGGLIGNDILRRFNVTLNYAEREIHLKPNKHYTDSFDYSYSGMSVYLINGEITIADIVKGSPAEQAGLENGDILVSVENNVTGNIQQYKTMLQNAGTKLNLIIRRNGDLLTKRIKVKSVL</sequence>
<comment type="caution">
    <text evidence="2">The sequence shown here is derived from an EMBL/GenBank/DDBJ whole genome shotgun (WGS) entry which is preliminary data.</text>
</comment>
<evidence type="ECO:0000313" key="2">
    <source>
        <dbReference type="EMBL" id="MEX6689033.1"/>
    </source>
</evidence>
<reference evidence="2 3" key="1">
    <citation type="submission" date="2023-07" db="EMBL/GenBank/DDBJ databases">
        <authorList>
            <person name="Lian W.-H."/>
        </authorList>
    </citation>
    <scope>NUCLEOTIDE SEQUENCE [LARGE SCALE GENOMIC DNA]</scope>
    <source>
        <strain evidence="2 3">SYSU DXS3180</strain>
    </source>
</reference>
<dbReference type="RefSeq" id="WP_369330441.1">
    <property type="nucleotide sequence ID" value="NZ_JAULBC010000005.1"/>
</dbReference>
<dbReference type="SUPFAM" id="SSF50156">
    <property type="entry name" value="PDZ domain-like"/>
    <property type="match status" value="1"/>
</dbReference>
<dbReference type="Gene3D" id="2.40.70.10">
    <property type="entry name" value="Acid Proteases"/>
    <property type="match status" value="2"/>
</dbReference>
<dbReference type="InterPro" id="IPR041489">
    <property type="entry name" value="PDZ_6"/>
</dbReference>
<dbReference type="InterPro" id="IPR021109">
    <property type="entry name" value="Peptidase_aspartic_dom_sf"/>
</dbReference>
<dbReference type="SUPFAM" id="SSF50630">
    <property type="entry name" value="Acid proteases"/>
    <property type="match status" value="2"/>
</dbReference>
<dbReference type="EMBL" id="JAULBC010000005">
    <property type="protein sequence ID" value="MEX6689033.1"/>
    <property type="molecule type" value="Genomic_DNA"/>
</dbReference>
<protein>
    <submittedName>
        <fullName evidence="2">Aspartyl protease family protein</fullName>
    </submittedName>
</protein>
<dbReference type="InterPro" id="IPR036034">
    <property type="entry name" value="PDZ_sf"/>
</dbReference>
<evidence type="ECO:0000313" key="3">
    <source>
        <dbReference type="Proteomes" id="UP001560573"/>
    </source>
</evidence>
<keyword evidence="2" id="KW-0645">Protease</keyword>
<dbReference type="Gene3D" id="2.30.42.10">
    <property type="match status" value="1"/>
</dbReference>
<organism evidence="2 3">
    <name type="scientific">Danxiaibacter flavus</name>
    <dbReference type="NCBI Taxonomy" id="3049108"/>
    <lineage>
        <taxon>Bacteria</taxon>
        <taxon>Pseudomonadati</taxon>
        <taxon>Bacteroidota</taxon>
        <taxon>Chitinophagia</taxon>
        <taxon>Chitinophagales</taxon>
        <taxon>Chitinophagaceae</taxon>
        <taxon>Danxiaibacter</taxon>
    </lineage>
</organism>
<name>A0ABV3ZGS8_9BACT</name>
<gene>
    <name evidence="2" type="ORF">QTN47_16110</name>
</gene>
<dbReference type="PROSITE" id="PS50106">
    <property type="entry name" value="PDZ"/>
    <property type="match status" value="1"/>
</dbReference>